<protein>
    <submittedName>
        <fullName evidence="4">Glycosyltransferase family 4 protein</fullName>
    </submittedName>
</protein>
<name>A0ABN3MZ30_9ACTN</name>
<dbReference type="InterPro" id="IPR001763">
    <property type="entry name" value="Rhodanese-like_dom"/>
</dbReference>
<dbReference type="InterPro" id="IPR028098">
    <property type="entry name" value="Glyco_trans_4-like_N"/>
</dbReference>
<evidence type="ECO:0000256" key="2">
    <source>
        <dbReference type="ARBA" id="ARBA00022679"/>
    </source>
</evidence>
<gene>
    <name evidence="4" type="ORF">GCM10010201_03080</name>
</gene>
<reference evidence="4 5" key="1">
    <citation type="journal article" date="2019" name="Int. J. Syst. Evol. Microbiol.">
        <title>The Global Catalogue of Microorganisms (GCM) 10K type strain sequencing project: providing services to taxonomists for standard genome sequencing and annotation.</title>
        <authorList>
            <consortium name="The Broad Institute Genomics Platform"/>
            <consortium name="The Broad Institute Genome Sequencing Center for Infectious Disease"/>
            <person name="Wu L."/>
            <person name="Ma J."/>
        </authorList>
    </citation>
    <scope>NUCLEOTIDE SEQUENCE [LARGE SCALE GENOMIC DNA]</scope>
    <source>
        <strain evidence="4 5">JCM 3367</strain>
    </source>
</reference>
<dbReference type="CDD" id="cd03794">
    <property type="entry name" value="GT4_WbuB-like"/>
    <property type="match status" value="1"/>
</dbReference>
<evidence type="ECO:0000256" key="1">
    <source>
        <dbReference type="ARBA" id="ARBA00022676"/>
    </source>
</evidence>
<evidence type="ECO:0000313" key="4">
    <source>
        <dbReference type="EMBL" id="GAA2511506.1"/>
    </source>
</evidence>
<dbReference type="Gene3D" id="3.40.50.2000">
    <property type="entry name" value="Glycogen Phosphorylase B"/>
    <property type="match status" value="2"/>
</dbReference>
<dbReference type="PANTHER" id="PTHR12526">
    <property type="entry name" value="GLYCOSYLTRANSFERASE"/>
    <property type="match status" value="1"/>
</dbReference>
<dbReference type="PROSITE" id="PS50206">
    <property type="entry name" value="RHODANESE_3"/>
    <property type="match status" value="1"/>
</dbReference>
<dbReference type="Proteomes" id="UP001499978">
    <property type="component" value="Unassembled WGS sequence"/>
</dbReference>
<organism evidence="4 5">
    <name type="scientific">Pilimelia columellifera subsp. columellifera</name>
    <dbReference type="NCBI Taxonomy" id="706583"/>
    <lineage>
        <taxon>Bacteria</taxon>
        <taxon>Bacillati</taxon>
        <taxon>Actinomycetota</taxon>
        <taxon>Actinomycetes</taxon>
        <taxon>Micromonosporales</taxon>
        <taxon>Micromonosporaceae</taxon>
        <taxon>Pilimelia</taxon>
    </lineage>
</organism>
<evidence type="ECO:0000259" key="3">
    <source>
        <dbReference type="PROSITE" id="PS50206"/>
    </source>
</evidence>
<dbReference type="Pfam" id="PF00534">
    <property type="entry name" value="Glycos_transf_1"/>
    <property type="match status" value="1"/>
</dbReference>
<keyword evidence="5" id="KW-1185">Reference proteome</keyword>
<evidence type="ECO:0000313" key="5">
    <source>
        <dbReference type="Proteomes" id="UP001499978"/>
    </source>
</evidence>
<dbReference type="EMBL" id="BAAARY010000001">
    <property type="protein sequence ID" value="GAA2511506.1"/>
    <property type="molecule type" value="Genomic_DNA"/>
</dbReference>
<accession>A0ABN3MZ30</accession>
<dbReference type="PANTHER" id="PTHR12526:SF638">
    <property type="entry name" value="SPORE COAT PROTEIN SA"/>
    <property type="match status" value="1"/>
</dbReference>
<feature type="domain" description="Rhodanese" evidence="3">
    <location>
        <begin position="17"/>
        <end position="54"/>
    </location>
</feature>
<proteinExistence type="predicted"/>
<dbReference type="RefSeq" id="WP_344167013.1">
    <property type="nucleotide sequence ID" value="NZ_BAAARY010000001.1"/>
</dbReference>
<sequence>MRVTYLTQYFRTPRMVGGTRAYEMARRLVDRGHEVTVVSGSPGADLLDGDTTTDEDGVTVRWLPVLCDNQMSFQARMRAFASFATRASSVAARLRHDLVFATSTPLTIAVPGVVAARRRGAPMVLEVRDLWPQLPIDFGALRSPVSRRAAFALESWAYRNAASVIALTPGIVDSIRDRFPGSQVHLVPNGADLELFDVDAGQTAALRQRHSWLGDRPVILYAGTVGLANGVDYLVRVAEQLGRHDHRAAVVIVGGGGELDAVRRQAAASGVLDRNLFVVGQVSKQEVPAWLSTASMAVSCLRDLPSLQGSAPNKVFDALAAGRPVAVNYGGWLTDQLVDAGAGIHLPPHDPAEGARRLAELIGAPDRLRSARAAAARLGGERFNRDYLFEQFHAVLLAAAGSPDSGQRSALAASRGAR</sequence>
<comment type="caution">
    <text evidence="4">The sequence shown here is derived from an EMBL/GenBank/DDBJ whole genome shotgun (WGS) entry which is preliminary data.</text>
</comment>
<keyword evidence="1" id="KW-0328">Glycosyltransferase</keyword>
<dbReference type="SUPFAM" id="SSF53756">
    <property type="entry name" value="UDP-Glycosyltransferase/glycogen phosphorylase"/>
    <property type="match status" value="1"/>
</dbReference>
<dbReference type="Pfam" id="PF13579">
    <property type="entry name" value="Glyco_trans_4_4"/>
    <property type="match status" value="1"/>
</dbReference>
<dbReference type="InterPro" id="IPR001296">
    <property type="entry name" value="Glyco_trans_1"/>
</dbReference>
<keyword evidence="2" id="KW-0808">Transferase</keyword>